<gene>
    <name evidence="1" type="ORF">LCGC14_1830310</name>
</gene>
<reference evidence="1" key="1">
    <citation type="journal article" date="2015" name="Nature">
        <title>Complex archaea that bridge the gap between prokaryotes and eukaryotes.</title>
        <authorList>
            <person name="Spang A."/>
            <person name="Saw J.H."/>
            <person name="Jorgensen S.L."/>
            <person name="Zaremba-Niedzwiedzka K."/>
            <person name="Martijn J."/>
            <person name="Lind A.E."/>
            <person name="van Eijk R."/>
            <person name="Schleper C."/>
            <person name="Guy L."/>
            <person name="Ettema T.J."/>
        </authorList>
    </citation>
    <scope>NUCLEOTIDE SEQUENCE</scope>
</reference>
<proteinExistence type="predicted"/>
<name>A0A0F9GGK2_9ZZZZ</name>
<dbReference type="EMBL" id="LAZR01018065">
    <property type="protein sequence ID" value="KKL97848.1"/>
    <property type="molecule type" value="Genomic_DNA"/>
</dbReference>
<evidence type="ECO:0000313" key="1">
    <source>
        <dbReference type="EMBL" id="KKL97848.1"/>
    </source>
</evidence>
<sequence length="72" mass="7920">MVKHSISLDSDKLIISDIRQGISTHGGLCLICRKRVHTLPDIIDGIEIYFHGYLCSEHGEAVKKICKGGKDG</sequence>
<comment type="caution">
    <text evidence="1">The sequence shown here is derived from an EMBL/GenBank/DDBJ whole genome shotgun (WGS) entry which is preliminary data.</text>
</comment>
<protein>
    <submittedName>
        <fullName evidence="1">Uncharacterized protein</fullName>
    </submittedName>
</protein>
<dbReference type="AlphaFoldDB" id="A0A0F9GGK2"/>
<organism evidence="1">
    <name type="scientific">marine sediment metagenome</name>
    <dbReference type="NCBI Taxonomy" id="412755"/>
    <lineage>
        <taxon>unclassified sequences</taxon>
        <taxon>metagenomes</taxon>
        <taxon>ecological metagenomes</taxon>
    </lineage>
</organism>
<accession>A0A0F9GGK2</accession>